<evidence type="ECO:0000256" key="1">
    <source>
        <dbReference type="ARBA" id="ARBA00004123"/>
    </source>
</evidence>
<name>A0A1S2Y1S9_CICAR</name>
<evidence type="ECO:0000256" key="3">
    <source>
        <dbReference type="ARBA" id="ARBA00022771"/>
    </source>
</evidence>
<proteinExistence type="predicted"/>
<dbReference type="Proteomes" id="UP000087171">
    <property type="component" value="Chromosome Ca4"/>
</dbReference>
<keyword evidence="5" id="KW-0539">Nucleus</keyword>
<keyword evidence="2" id="KW-0479">Metal-binding</keyword>
<comment type="subcellular location">
    <subcellularLocation>
        <location evidence="1">Nucleus</location>
    </subcellularLocation>
</comment>
<dbReference type="GO" id="GO:0009788">
    <property type="term" value="P:negative regulation of abscisic acid-activated signaling pathway"/>
    <property type="evidence" value="ECO:0007669"/>
    <property type="project" value="InterPro"/>
</dbReference>
<evidence type="ECO:0000256" key="4">
    <source>
        <dbReference type="ARBA" id="ARBA00022833"/>
    </source>
</evidence>
<dbReference type="RefSeq" id="XP_004497948.1">
    <property type="nucleotide sequence ID" value="XM_004497891.1"/>
</dbReference>
<evidence type="ECO:0000313" key="8">
    <source>
        <dbReference type="Proteomes" id="UP000087171"/>
    </source>
</evidence>
<dbReference type="SUPFAM" id="SSF57667">
    <property type="entry name" value="beta-beta-alpha zinc fingers"/>
    <property type="match status" value="1"/>
</dbReference>
<dbReference type="InterPro" id="IPR013087">
    <property type="entry name" value="Znf_C2H2_type"/>
</dbReference>
<evidence type="ECO:0000256" key="5">
    <source>
        <dbReference type="ARBA" id="ARBA00023242"/>
    </source>
</evidence>
<dbReference type="KEGG" id="cam:101505119"/>
<dbReference type="Pfam" id="PF13912">
    <property type="entry name" value="zf-C2H2_6"/>
    <property type="match status" value="1"/>
</dbReference>
<protein>
    <submittedName>
        <fullName evidence="9">Zinc finger protein 7-like</fullName>
    </submittedName>
</protein>
<dbReference type="PANTHER" id="PTHR47287">
    <property type="entry name" value="C2H2 AND C2HC ZINC FINGERS SUPERFAMILY PROTEIN"/>
    <property type="match status" value="1"/>
</dbReference>
<gene>
    <name evidence="9" type="primary">LOC101505119</name>
</gene>
<dbReference type="GO" id="GO:0005634">
    <property type="term" value="C:nucleus"/>
    <property type="evidence" value="ECO:0007669"/>
    <property type="project" value="UniProtKB-SubCell"/>
</dbReference>
<organism evidence="8 9">
    <name type="scientific">Cicer arietinum</name>
    <name type="common">Chickpea</name>
    <name type="synonym">Garbanzo</name>
    <dbReference type="NCBI Taxonomy" id="3827"/>
    <lineage>
        <taxon>Eukaryota</taxon>
        <taxon>Viridiplantae</taxon>
        <taxon>Streptophyta</taxon>
        <taxon>Embryophyta</taxon>
        <taxon>Tracheophyta</taxon>
        <taxon>Spermatophyta</taxon>
        <taxon>Magnoliopsida</taxon>
        <taxon>eudicotyledons</taxon>
        <taxon>Gunneridae</taxon>
        <taxon>Pentapetalae</taxon>
        <taxon>rosids</taxon>
        <taxon>fabids</taxon>
        <taxon>Fabales</taxon>
        <taxon>Fabaceae</taxon>
        <taxon>Papilionoideae</taxon>
        <taxon>50 kb inversion clade</taxon>
        <taxon>NPAAA clade</taxon>
        <taxon>Hologalegina</taxon>
        <taxon>IRL clade</taxon>
        <taxon>Cicereae</taxon>
        <taxon>Cicer</taxon>
    </lineage>
</organism>
<reference evidence="9" key="2">
    <citation type="submission" date="2025-08" db="UniProtKB">
        <authorList>
            <consortium name="RefSeq"/>
        </authorList>
    </citation>
    <scope>IDENTIFICATION</scope>
    <source>
        <tissue evidence="9">Etiolated seedlings</tissue>
    </source>
</reference>
<dbReference type="AlphaFoldDB" id="A0A1S2Y1S9"/>
<dbReference type="PaxDb" id="3827-XP_004497948.1"/>
<accession>A0A1S2Y1S9</accession>
<dbReference type="PANTHER" id="PTHR47287:SF13">
    <property type="entry name" value="C2H2-TYPE DOMAIN-CONTAINING PROTEIN"/>
    <property type="match status" value="1"/>
</dbReference>
<keyword evidence="4" id="KW-0862">Zinc</keyword>
<sequence>MQFVNGDKKRNLKRKMEETTTLSSTIDSEVSLSLSLGIGISYSPFKFLKSNEENIEYPCKFCNKKFSSSQALGGHQNAHRRERVISKIEKEFQMGTFGLLGPHQLCSYSPILNHHQYAVGSPFFHHQMHYPNVAPSWTQFVAPIGYANPFGMMNNSLGTPTTPQNNNDNIHYVDDNRQISSSFPHLFLNH</sequence>
<dbReference type="OrthoDB" id="1436876at2759"/>
<dbReference type="GO" id="GO:0008270">
    <property type="term" value="F:zinc ion binding"/>
    <property type="evidence" value="ECO:0007669"/>
    <property type="project" value="UniProtKB-KW"/>
</dbReference>
<keyword evidence="3 6" id="KW-0863">Zinc-finger</keyword>
<keyword evidence="8" id="KW-1185">Reference proteome</keyword>
<evidence type="ECO:0000259" key="7">
    <source>
        <dbReference type="PROSITE" id="PS50157"/>
    </source>
</evidence>
<dbReference type="PROSITE" id="PS50157">
    <property type="entry name" value="ZINC_FINGER_C2H2_2"/>
    <property type="match status" value="1"/>
</dbReference>
<dbReference type="GeneID" id="101505119"/>
<feature type="domain" description="C2H2-type" evidence="7">
    <location>
        <begin position="57"/>
        <end position="84"/>
    </location>
</feature>
<dbReference type="InterPro" id="IPR044246">
    <property type="entry name" value="ZFP3-like"/>
</dbReference>
<evidence type="ECO:0000313" key="9">
    <source>
        <dbReference type="RefSeq" id="XP_004497948.1"/>
    </source>
</evidence>
<evidence type="ECO:0000256" key="2">
    <source>
        <dbReference type="ARBA" id="ARBA00022723"/>
    </source>
</evidence>
<dbReference type="PROSITE" id="PS00028">
    <property type="entry name" value="ZINC_FINGER_C2H2_1"/>
    <property type="match status" value="1"/>
</dbReference>
<dbReference type="Gene3D" id="3.30.160.60">
    <property type="entry name" value="Classic Zinc Finger"/>
    <property type="match status" value="1"/>
</dbReference>
<evidence type="ECO:0000256" key="6">
    <source>
        <dbReference type="PROSITE-ProRule" id="PRU00042"/>
    </source>
</evidence>
<dbReference type="InterPro" id="IPR036236">
    <property type="entry name" value="Znf_C2H2_sf"/>
</dbReference>
<reference evidence="8" key="1">
    <citation type="journal article" date="2013" name="Nat. Biotechnol.">
        <title>Draft genome sequence of chickpea (Cicer arietinum) provides a resource for trait improvement.</title>
        <authorList>
            <person name="Varshney R.K."/>
            <person name="Song C."/>
            <person name="Saxena R.K."/>
            <person name="Azam S."/>
            <person name="Yu S."/>
            <person name="Sharpe A.G."/>
            <person name="Cannon S."/>
            <person name="Baek J."/>
            <person name="Rosen B.D."/>
            <person name="Tar'an B."/>
            <person name="Millan T."/>
            <person name="Zhang X."/>
            <person name="Ramsay L.D."/>
            <person name="Iwata A."/>
            <person name="Wang Y."/>
            <person name="Nelson W."/>
            <person name="Farmer A.D."/>
            <person name="Gaur P.M."/>
            <person name="Soderlund C."/>
            <person name="Penmetsa R.V."/>
            <person name="Xu C."/>
            <person name="Bharti A.K."/>
            <person name="He W."/>
            <person name="Winter P."/>
            <person name="Zhao S."/>
            <person name="Hane J.K."/>
            <person name="Carrasquilla-Garcia N."/>
            <person name="Condie J.A."/>
            <person name="Upadhyaya H.D."/>
            <person name="Luo M.C."/>
            <person name="Thudi M."/>
            <person name="Gowda C.L."/>
            <person name="Singh N.P."/>
            <person name="Lichtenzveig J."/>
            <person name="Gali K.K."/>
            <person name="Rubio J."/>
            <person name="Nadarajan N."/>
            <person name="Dolezel J."/>
            <person name="Bansal K.C."/>
            <person name="Xu X."/>
            <person name="Edwards D."/>
            <person name="Zhang G."/>
            <person name="Kahl G."/>
            <person name="Gil J."/>
            <person name="Singh K.B."/>
            <person name="Datta S.K."/>
            <person name="Jackson S.A."/>
            <person name="Wang J."/>
            <person name="Cook D.R."/>
        </authorList>
    </citation>
    <scope>NUCLEOTIDE SEQUENCE [LARGE SCALE GENOMIC DNA]</scope>
    <source>
        <strain evidence="8">cv. CDC Frontier</strain>
    </source>
</reference>
<dbReference type="STRING" id="3827.A0A1S2Y1S9"/>